<comment type="pathway">
    <text evidence="1">Cofactor biosynthesis; (R)-pantothenate biosynthesis; (R)-pantoate from 3-methyl-2-oxobutanoate: step 1/2.</text>
</comment>
<dbReference type="GO" id="GO:0003864">
    <property type="term" value="F:3-methyl-2-oxobutanoate hydroxymethyltransferase activity"/>
    <property type="evidence" value="ECO:0007669"/>
    <property type="project" value="UniProtKB-EC"/>
</dbReference>
<gene>
    <name evidence="6" type="ORF">PSNMU_V1.4_AUG-EV-PASAV3_0108070</name>
</gene>
<organism evidence="6 7">
    <name type="scientific">Pseudo-nitzschia multistriata</name>
    <dbReference type="NCBI Taxonomy" id="183589"/>
    <lineage>
        <taxon>Eukaryota</taxon>
        <taxon>Sar</taxon>
        <taxon>Stramenopiles</taxon>
        <taxon>Ochrophyta</taxon>
        <taxon>Bacillariophyta</taxon>
        <taxon>Bacillariophyceae</taxon>
        <taxon>Bacillariophycidae</taxon>
        <taxon>Bacillariales</taxon>
        <taxon>Bacillariaceae</taxon>
        <taxon>Pseudo-nitzschia</taxon>
    </lineage>
</organism>
<dbReference type="InterPro" id="IPR015813">
    <property type="entry name" value="Pyrv/PenolPyrv_kinase-like_dom"/>
</dbReference>
<dbReference type="EMBL" id="CAACVS010000582">
    <property type="protein sequence ID" value="VEU43759.1"/>
    <property type="molecule type" value="Genomic_DNA"/>
</dbReference>
<dbReference type="SUPFAM" id="SSF51621">
    <property type="entry name" value="Phosphoenolpyruvate/pyruvate domain"/>
    <property type="match status" value="1"/>
</dbReference>
<evidence type="ECO:0000256" key="5">
    <source>
        <dbReference type="ARBA" id="ARBA00049172"/>
    </source>
</evidence>
<dbReference type="FunFam" id="3.20.20.60:FF:000003">
    <property type="entry name" value="3-methyl-2-oxobutanoate hydroxymethyltransferase"/>
    <property type="match status" value="1"/>
</dbReference>
<dbReference type="PANTHER" id="PTHR20881">
    <property type="entry name" value="3-METHYL-2-OXOBUTANOATE HYDROXYMETHYLTRANSFERASE"/>
    <property type="match status" value="1"/>
</dbReference>
<reference evidence="6 7" key="1">
    <citation type="submission" date="2019-01" db="EMBL/GenBank/DDBJ databases">
        <authorList>
            <person name="Ferrante I. M."/>
        </authorList>
    </citation>
    <scope>NUCLEOTIDE SEQUENCE [LARGE SCALE GENOMIC DNA]</scope>
    <source>
        <strain evidence="6 7">B856</strain>
    </source>
</reference>
<dbReference type="EC" id="2.1.2.11" evidence="3"/>
<comment type="similarity">
    <text evidence="2">Belongs to the PanB family.</text>
</comment>
<evidence type="ECO:0000256" key="2">
    <source>
        <dbReference type="ARBA" id="ARBA00008676"/>
    </source>
</evidence>
<proteinExistence type="inferred from homology"/>
<comment type="catalytic activity">
    <reaction evidence="5">
        <text>(6R)-5,10-methylene-5,6,7,8-tetrahydrofolate + 3-methyl-2-oxobutanoate + H2O = 2-dehydropantoate + (6S)-5,6,7,8-tetrahydrofolate</text>
        <dbReference type="Rhea" id="RHEA:11824"/>
        <dbReference type="ChEBI" id="CHEBI:11561"/>
        <dbReference type="ChEBI" id="CHEBI:11851"/>
        <dbReference type="ChEBI" id="CHEBI:15377"/>
        <dbReference type="ChEBI" id="CHEBI:15636"/>
        <dbReference type="ChEBI" id="CHEBI:57453"/>
        <dbReference type="EC" id="2.1.2.11"/>
    </reaction>
</comment>
<sequence length="375" mass="40499">MFCKTSNFTKKILERFAPLSSNITVINNGDTPASCMMSACSRRSFASKVSALSLNAKKRKGKKITMVTAYDFPSAAHVGRAGIDMVLVGDSVAMVELGHETTQNVSIDSMIHHCQSVKRGLELADSGSMLVGDMPFGTYEYEDTDVALRNAYRFVKEAGCDAVKLEGGSIHRAKTAQKIVDGGVAVMGHVGLTPQAISVIGGFRAQGRTAVRARQLLDDALRLQDAGCFSVVLECVPANVAAAITETLEIPTIGIGAGGDTSGQVLVFHDMLGMLSHPHHQQFVPKFCKKYAQVGHAIQDGLSRFKAEVESETFPGTEYSPYLMSDGEKEAFDALLESDAEERRIKHDVAATKLSQADEYETLKLYGANKNDKTH</sequence>
<dbReference type="NCBIfam" id="TIGR00222">
    <property type="entry name" value="panB"/>
    <property type="match status" value="1"/>
</dbReference>
<dbReference type="OrthoDB" id="425211at2759"/>
<dbReference type="NCBIfam" id="NF001452">
    <property type="entry name" value="PRK00311.1"/>
    <property type="match status" value="1"/>
</dbReference>
<name>A0A448ZNZ8_9STRA</name>
<evidence type="ECO:0000256" key="4">
    <source>
        <dbReference type="ARBA" id="ARBA00022679"/>
    </source>
</evidence>
<dbReference type="GO" id="GO:0005739">
    <property type="term" value="C:mitochondrion"/>
    <property type="evidence" value="ECO:0007669"/>
    <property type="project" value="TreeGrafter"/>
</dbReference>
<evidence type="ECO:0000313" key="7">
    <source>
        <dbReference type="Proteomes" id="UP000291116"/>
    </source>
</evidence>
<dbReference type="PANTHER" id="PTHR20881:SF0">
    <property type="entry name" value="3-METHYL-2-OXOBUTANOATE HYDROXYMETHYLTRANSFERASE"/>
    <property type="match status" value="1"/>
</dbReference>
<dbReference type="HAMAP" id="MF_00156">
    <property type="entry name" value="PanB"/>
    <property type="match status" value="1"/>
</dbReference>
<evidence type="ECO:0000256" key="1">
    <source>
        <dbReference type="ARBA" id="ARBA00005033"/>
    </source>
</evidence>
<protein>
    <recommendedName>
        <fullName evidence="3">3-methyl-2-oxobutanoate hydroxymethyltransferase</fullName>
        <ecNumber evidence="3">2.1.2.11</ecNumber>
    </recommendedName>
</protein>
<dbReference type="AlphaFoldDB" id="A0A448ZNZ8"/>
<dbReference type="UniPathway" id="UPA00028">
    <property type="reaction ID" value="UER00003"/>
</dbReference>
<keyword evidence="7" id="KW-1185">Reference proteome</keyword>
<accession>A0A448ZNZ8</accession>
<dbReference type="InterPro" id="IPR040442">
    <property type="entry name" value="Pyrv_kinase-like_dom_sf"/>
</dbReference>
<dbReference type="Gene3D" id="3.20.20.60">
    <property type="entry name" value="Phosphoenolpyruvate-binding domains"/>
    <property type="match status" value="1"/>
</dbReference>
<evidence type="ECO:0000256" key="3">
    <source>
        <dbReference type="ARBA" id="ARBA00012618"/>
    </source>
</evidence>
<dbReference type="GO" id="GO:0015940">
    <property type="term" value="P:pantothenate biosynthetic process"/>
    <property type="evidence" value="ECO:0007669"/>
    <property type="project" value="UniProtKB-UniPathway"/>
</dbReference>
<dbReference type="GO" id="GO:0000287">
    <property type="term" value="F:magnesium ion binding"/>
    <property type="evidence" value="ECO:0007669"/>
    <property type="project" value="TreeGrafter"/>
</dbReference>
<dbReference type="InterPro" id="IPR003700">
    <property type="entry name" value="Pantoate_hydroxy_MeTrfase"/>
</dbReference>
<dbReference type="Pfam" id="PF02548">
    <property type="entry name" value="Pantoate_transf"/>
    <property type="match status" value="1"/>
</dbReference>
<dbReference type="Proteomes" id="UP000291116">
    <property type="component" value="Unassembled WGS sequence"/>
</dbReference>
<dbReference type="CDD" id="cd06557">
    <property type="entry name" value="KPHMT-like"/>
    <property type="match status" value="1"/>
</dbReference>
<keyword evidence="4" id="KW-0808">Transferase</keyword>
<evidence type="ECO:0000313" key="6">
    <source>
        <dbReference type="EMBL" id="VEU43759.1"/>
    </source>
</evidence>